<proteinExistence type="predicted"/>
<evidence type="ECO:0000313" key="2">
    <source>
        <dbReference type="EnsemblMetazoa" id="Aqu2.1.15088_001"/>
    </source>
</evidence>
<name>A0A1X7TJN5_AMPQE</name>
<dbReference type="EnsemblMetazoa" id="Aqu2.1.15088_001">
    <property type="protein sequence ID" value="Aqu2.1.15088_001"/>
    <property type="gene ID" value="Aqu2.1.15088"/>
</dbReference>
<dbReference type="InParanoid" id="A0A1X7TJN5"/>
<reference evidence="2" key="1">
    <citation type="submission" date="2017-05" db="UniProtKB">
        <authorList>
            <consortium name="EnsemblMetazoa"/>
        </authorList>
    </citation>
    <scope>IDENTIFICATION</scope>
</reference>
<feature type="compositionally biased region" description="Gly residues" evidence="1">
    <location>
        <begin position="112"/>
        <end position="128"/>
    </location>
</feature>
<dbReference type="AlphaFoldDB" id="A0A1X7TJN5"/>
<organism evidence="2">
    <name type="scientific">Amphimedon queenslandica</name>
    <name type="common">Sponge</name>
    <dbReference type="NCBI Taxonomy" id="400682"/>
    <lineage>
        <taxon>Eukaryota</taxon>
        <taxon>Metazoa</taxon>
        <taxon>Porifera</taxon>
        <taxon>Demospongiae</taxon>
        <taxon>Heteroscleromorpha</taxon>
        <taxon>Haplosclerida</taxon>
        <taxon>Niphatidae</taxon>
        <taxon>Amphimedon</taxon>
    </lineage>
</organism>
<evidence type="ECO:0000256" key="1">
    <source>
        <dbReference type="SAM" id="MobiDB-lite"/>
    </source>
</evidence>
<feature type="region of interest" description="Disordered" evidence="1">
    <location>
        <begin position="59"/>
        <end position="148"/>
    </location>
</feature>
<accession>A0A1X7TJN5</accession>
<feature type="compositionally biased region" description="Basic and acidic residues" evidence="1">
    <location>
        <begin position="60"/>
        <end position="100"/>
    </location>
</feature>
<protein>
    <submittedName>
        <fullName evidence="2">Uncharacterized protein</fullName>
    </submittedName>
</protein>
<feature type="compositionally biased region" description="Polar residues" evidence="1">
    <location>
        <begin position="101"/>
        <end position="110"/>
    </location>
</feature>
<sequence>MDSEETETIGYTLDDLKRLIEEKEEGDADTLESVMPRLVLTMMKTLQDQSKLVQQIIDQQADKAKDKGSARDKGRTAKKSAEKPVEEKSEENSRPTEKDSGSSTSDPANTGTGRGRGSGGRGRGGGGRGRGREDNPEEDTTRALSAEVGAGPLCAMNIGNTDATVTAAGITDTTRTTN</sequence>